<dbReference type="InterPro" id="IPR011009">
    <property type="entry name" value="Kinase-like_dom_sf"/>
</dbReference>
<protein>
    <submittedName>
        <fullName evidence="1">Aminoglycoside O-phosphotransferase</fullName>
    </submittedName>
</protein>
<name>A0ABQ3R551_STRRR</name>
<sequence>MRDLAYVTPDIRDRLVLRFGPEVLSWCDELPGLVAELAARWDLDVLAAGGGGTSRVFRCARRGTGAPVWLKLTPDHTIAREEAEALRAWAATPSVVTLLAQDLTVGALLLDDVAPGVPLRRLTWQLSDAAALLTELRSPAHTPGGHSVLKPLSHRIGFLFDLADSMLTAAGKKGLFAPAALARARETALELASSGPTRLVHGDLHPANVLSGPHARMVAIDPRPAWGDPDFDAVDWVLDGVLGLDVLEDRIGELAGMVPGQHPGRVSAWCRALAPLIAAPRVCGGRYDAETGFLVALADG</sequence>
<dbReference type="RefSeq" id="WP_189998518.1">
    <property type="nucleotide sequence ID" value="NZ_BNCB01000022.1"/>
</dbReference>
<dbReference type="Pfam" id="PF04655">
    <property type="entry name" value="APH_6_hur"/>
    <property type="match status" value="1"/>
</dbReference>
<evidence type="ECO:0000313" key="2">
    <source>
        <dbReference type="Proteomes" id="UP000646738"/>
    </source>
</evidence>
<keyword evidence="2" id="KW-1185">Reference proteome</keyword>
<organism evidence="1 2">
    <name type="scientific">Streptomyces rubradiris</name>
    <name type="common">Streptomyces achromogenes subsp. rubradiris</name>
    <dbReference type="NCBI Taxonomy" id="285531"/>
    <lineage>
        <taxon>Bacteria</taxon>
        <taxon>Bacillati</taxon>
        <taxon>Actinomycetota</taxon>
        <taxon>Actinomycetes</taxon>
        <taxon>Kitasatosporales</taxon>
        <taxon>Streptomycetaceae</taxon>
        <taxon>Streptomyces</taxon>
    </lineage>
</organism>
<dbReference type="Proteomes" id="UP000646738">
    <property type="component" value="Unassembled WGS sequence"/>
</dbReference>
<comment type="caution">
    <text evidence="1">The sequence shown here is derived from an EMBL/GenBank/DDBJ whole genome shotgun (WGS) entry which is preliminary data.</text>
</comment>
<evidence type="ECO:0000313" key="1">
    <source>
        <dbReference type="EMBL" id="GHI50976.1"/>
    </source>
</evidence>
<dbReference type="Gene3D" id="1.10.510.10">
    <property type="entry name" value="Transferase(Phosphotransferase) domain 1"/>
    <property type="match status" value="1"/>
</dbReference>
<accession>A0ABQ3R551</accession>
<dbReference type="SUPFAM" id="SSF56112">
    <property type="entry name" value="Protein kinase-like (PK-like)"/>
    <property type="match status" value="1"/>
</dbReference>
<dbReference type="EMBL" id="BNEA01000001">
    <property type="protein sequence ID" value="GHI50976.1"/>
    <property type="molecule type" value="Genomic_DNA"/>
</dbReference>
<dbReference type="InterPro" id="IPR006748">
    <property type="entry name" value="NH2Glyco/OHUrea_AB-resist_kin"/>
</dbReference>
<gene>
    <name evidence="1" type="ORF">Srubr_08220</name>
</gene>
<proteinExistence type="predicted"/>
<reference evidence="2" key="1">
    <citation type="submission" date="2023-07" db="EMBL/GenBank/DDBJ databases">
        <title>Whole genome shotgun sequence of Streptomyces achromogenes subsp. rubradiris NBRC 14000.</title>
        <authorList>
            <person name="Komaki H."/>
            <person name="Tamura T."/>
        </authorList>
    </citation>
    <scope>NUCLEOTIDE SEQUENCE [LARGE SCALE GENOMIC DNA]</scope>
    <source>
        <strain evidence="2">NBRC 14000</strain>
    </source>
</reference>